<feature type="binding site" evidence="6">
    <location>
        <position position="130"/>
    </location>
    <ligand>
        <name>Fe cation</name>
        <dbReference type="ChEBI" id="CHEBI:24875"/>
        <label>2</label>
    </ligand>
</feature>
<organism evidence="9 10">
    <name type="scientific">Sphingobacterium alkalisoli</name>
    <dbReference type="NCBI Taxonomy" id="1874115"/>
    <lineage>
        <taxon>Bacteria</taxon>
        <taxon>Pseudomonadati</taxon>
        <taxon>Bacteroidota</taxon>
        <taxon>Sphingobacteriia</taxon>
        <taxon>Sphingobacteriales</taxon>
        <taxon>Sphingobacteriaceae</taxon>
        <taxon>Sphingobacterium</taxon>
    </lineage>
</organism>
<dbReference type="Gene3D" id="3.60.21.10">
    <property type="match status" value="1"/>
</dbReference>
<evidence type="ECO:0000256" key="7">
    <source>
        <dbReference type="SAM" id="SignalP"/>
    </source>
</evidence>
<evidence type="ECO:0000259" key="8">
    <source>
        <dbReference type="Pfam" id="PF00149"/>
    </source>
</evidence>
<keyword evidence="4 5" id="KW-0378">Hydrolase</keyword>
<dbReference type="AlphaFoldDB" id="A0A4U0GU32"/>
<protein>
    <recommendedName>
        <fullName evidence="2 5">acid phosphatase</fullName>
        <ecNumber evidence="2 5">3.1.3.2</ecNumber>
    </recommendedName>
</protein>
<dbReference type="EC" id="3.1.3.2" evidence="2 5"/>
<comment type="caution">
    <text evidence="9">The sequence shown here is derived from an EMBL/GenBank/DDBJ whole genome shotgun (WGS) entry which is preliminary data.</text>
</comment>
<dbReference type="PIRSF" id="PIRSF000898">
    <property type="entry name" value="Acid_Ptase_5"/>
    <property type="match status" value="1"/>
</dbReference>
<evidence type="ECO:0000313" key="9">
    <source>
        <dbReference type="EMBL" id="TJY62386.1"/>
    </source>
</evidence>
<dbReference type="InterPro" id="IPR029052">
    <property type="entry name" value="Metallo-depent_PP-like"/>
</dbReference>
<feature type="signal peptide" evidence="7">
    <location>
        <begin position="1"/>
        <end position="28"/>
    </location>
</feature>
<feature type="binding site" evidence="6">
    <location>
        <position position="260"/>
    </location>
    <ligand>
        <name>Fe cation</name>
        <dbReference type="ChEBI" id="CHEBI:24875"/>
        <label>2</label>
    </ligand>
</feature>
<dbReference type="EMBL" id="SUKA01000008">
    <property type="protein sequence ID" value="TJY62386.1"/>
    <property type="molecule type" value="Genomic_DNA"/>
</dbReference>
<proteinExistence type="predicted"/>
<dbReference type="SUPFAM" id="SSF56300">
    <property type="entry name" value="Metallo-dependent phosphatases"/>
    <property type="match status" value="1"/>
</dbReference>
<dbReference type="PROSITE" id="PS51318">
    <property type="entry name" value="TAT"/>
    <property type="match status" value="1"/>
</dbReference>
<evidence type="ECO:0000256" key="3">
    <source>
        <dbReference type="ARBA" id="ARBA00022729"/>
    </source>
</evidence>
<keyword evidence="10" id="KW-1185">Reference proteome</keyword>
<evidence type="ECO:0000256" key="4">
    <source>
        <dbReference type="ARBA" id="ARBA00022801"/>
    </source>
</evidence>
<dbReference type="InterPro" id="IPR006311">
    <property type="entry name" value="TAT_signal"/>
</dbReference>
<reference evidence="9 10" key="1">
    <citation type="submission" date="2019-04" db="EMBL/GenBank/DDBJ databases">
        <title>Sphingobacterium olei sp. nov., isolated from oil-contaminated soil.</title>
        <authorList>
            <person name="Liu B."/>
        </authorList>
    </citation>
    <scope>NUCLEOTIDE SEQUENCE [LARGE SCALE GENOMIC DNA]</scope>
    <source>
        <strain evidence="9 10">Y3L14</strain>
    </source>
</reference>
<keyword evidence="6" id="KW-0479">Metal-binding</keyword>
<feature type="binding site" evidence="6">
    <location>
        <position position="222"/>
    </location>
    <ligand>
        <name>Fe cation</name>
        <dbReference type="ChEBI" id="CHEBI:24875"/>
        <label>2</label>
    </ligand>
</feature>
<feature type="chain" id="PRO_5020242881" description="acid phosphatase" evidence="7">
    <location>
        <begin position="29"/>
        <end position="335"/>
    </location>
</feature>
<evidence type="ECO:0000256" key="5">
    <source>
        <dbReference type="PIRNR" id="PIRNR000898"/>
    </source>
</evidence>
<dbReference type="OrthoDB" id="9809781at2"/>
<dbReference type="InterPro" id="IPR004843">
    <property type="entry name" value="Calcineurin-like_PHP"/>
</dbReference>
<dbReference type="GO" id="GO:0046872">
    <property type="term" value="F:metal ion binding"/>
    <property type="evidence" value="ECO:0007669"/>
    <property type="project" value="UniProtKB-KW"/>
</dbReference>
<dbReference type="PANTHER" id="PTHR10161:SF14">
    <property type="entry name" value="TARTRATE-RESISTANT ACID PHOSPHATASE TYPE 5"/>
    <property type="match status" value="1"/>
</dbReference>
<feature type="binding site" evidence="6">
    <location>
        <position position="262"/>
    </location>
    <ligand>
        <name>Fe cation</name>
        <dbReference type="ChEBI" id="CHEBI:24875"/>
        <label>1</label>
    </ligand>
</feature>
<keyword evidence="3 7" id="KW-0732">Signal</keyword>
<feature type="binding site" evidence="6">
    <location>
        <position position="59"/>
    </location>
    <ligand>
        <name>Fe cation</name>
        <dbReference type="ChEBI" id="CHEBI:24875"/>
        <label>1</label>
    </ligand>
</feature>
<dbReference type="GO" id="GO:0003993">
    <property type="term" value="F:acid phosphatase activity"/>
    <property type="evidence" value="ECO:0007669"/>
    <property type="project" value="UniProtKB-UniRule"/>
</dbReference>
<feature type="binding site" evidence="6">
    <location>
        <position position="95"/>
    </location>
    <ligand>
        <name>Fe cation</name>
        <dbReference type="ChEBI" id="CHEBI:24875"/>
        <label>1</label>
    </ligand>
</feature>
<dbReference type="PANTHER" id="PTHR10161">
    <property type="entry name" value="TARTRATE-RESISTANT ACID PHOSPHATASE TYPE 5"/>
    <property type="match status" value="1"/>
</dbReference>
<evidence type="ECO:0000256" key="6">
    <source>
        <dbReference type="PIRSR" id="PIRSR000898-1"/>
    </source>
</evidence>
<evidence type="ECO:0000313" key="10">
    <source>
        <dbReference type="Proteomes" id="UP000309872"/>
    </source>
</evidence>
<comment type="cofactor">
    <cofactor evidence="6">
        <name>Fe cation</name>
        <dbReference type="ChEBI" id="CHEBI:24875"/>
    </cofactor>
    <text evidence="6">Binds 2 iron ions per subunit.</text>
</comment>
<feature type="binding site" evidence="6">
    <location>
        <position position="92"/>
    </location>
    <ligand>
        <name>Fe cation</name>
        <dbReference type="ChEBI" id="CHEBI:24875"/>
        <label>1</label>
    </ligand>
</feature>
<dbReference type="InterPro" id="IPR024927">
    <property type="entry name" value="Acid_PPase"/>
</dbReference>
<evidence type="ECO:0000256" key="2">
    <source>
        <dbReference type="ARBA" id="ARBA00012646"/>
    </source>
</evidence>
<comment type="catalytic activity">
    <reaction evidence="1 5">
        <text>a phosphate monoester + H2O = an alcohol + phosphate</text>
        <dbReference type="Rhea" id="RHEA:15017"/>
        <dbReference type="ChEBI" id="CHEBI:15377"/>
        <dbReference type="ChEBI" id="CHEBI:30879"/>
        <dbReference type="ChEBI" id="CHEBI:43474"/>
        <dbReference type="ChEBI" id="CHEBI:67140"/>
        <dbReference type="EC" id="3.1.3.2"/>
    </reaction>
</comment>
<dbReference type="Proteomes" id="UP000309872">
    <property type="component" value="Unassembled WGS sequence"/>
</dbReference>
<name>A0A4U0GU32_9SPHI</name>
<feature type="domain" description="Calcineurin-like phosphoesterase" evidence="8">
    <location>
        <begin position="53"/>
        <end position="263"/>
    </location>
</feature>
<gene>
    <name evidence="9" type="ORF">FAZ19_20195</name>
</gene>
<sequence>MKRRDFMKSTLGTALGASLSGVSLASMAANAATKIESEDINSRALLKDEYDLHFLAIGDWGRNGADHQIQVAKQMGKWATEHPNDFIISTGDNFYPSGVVSEHDPLWHYSFENVYTDFSLQWDWYPILGNHDYKSDPDAQVRYTAISRRWKMPSRYYSKTFKIKEEAEVLIAFIDTNPLVPEFYQNSEYGPHVAGQQPEKQLAWLNELLQTSDAKWKIVVGHHPIYTAGPRTDNYDTLAVRKVLQPLLEKHRIPLYLSGHEHSMQHLKVQEKHFHQFISGSGSEVTPVKKGVNYSRFEASTYGFMYFAINKEQLQVQCIDHEGKAIYSSIIPWNA</sequence>
<evidence type="ECO:0000256" key="1">
    <source>
        <dbReference type="ARBA" id="ARBA00000032"/>
    </source>
</evidence>
<keyword evidence="5 6" id="KW-0408">Iron</keyword>
<dbReference type="RefSeq" id="WP_136822584.1">
    <property type="nucleotide sequence ID" value="NZ_BMJX01000008.1"/>
</dbReference>
<dbReference type="CDD" id="cd07378">
    <property type="entry name" value="MPP_ACP5"/>
    <property type="match status" value="1"/>
</dbReference>
<dbReference type="Pfam" id="PF00149">
    <property type="entry name" value="Metallophos"/>
    <property type="match status" value="1"/>
</dbReference>
<accession>A0A4U0GU32</accession>
<dbReference type="InterPro" id="IPR051558">
    <property type="entry name" value="Metallophosphoesterase_PAP"/>
</dbReference>
<feature type="binding site" evidence="6">
    <location>
        <position position="92"/>
    </location>
    <ligand>
        <name>Fe cation</name>
        <dbReference type="ChEBI" id="CHEBI:24875"/>
        <label>2</label>
    </ligand>
</feature>